<keyword evidence="2" id="KW-0732">Signal</keyword>
<evidence type="ECO:0000313" key="4">
    <source>
        <dbReference type="Proteomes" id="UP001147700"/>
    </source>
</evidence>
<gene>
    <name evidence="3" type="ORF">OJ962_04040</name>
</gene>
<sequence>MLRSTLLLLAALAAPVVFAPKAPTTTVHGETRDDLPDLDLRRSVAVAAQAGGGVPTSWCGDVTASDDRTHAAFAPETPQIKVVYAYAADRPDRSGGWMDALQANVALVNRYLGAQAGGTKALRFDMGTRCGRQFVDIQTVALPGAHAEYADNFRAVAQAVQRVLGDLGGPRNAIVLADNLSATGSDHGLAETITGGGGEQPGPENPHNRGGLTGVLFTRDGGEVPGPGAHGFWPEGFLHEITHTLGAVQWGAPHSTQPAGQQNRFTGTAGRAWT</sequence>
<protein>
    <submittedName>
        <fullName evidence="3">Uncharacterized protein</fullName>
    </submittedName>
</protein>
<reference evidence="3" key="1">
    <citation type="submission" date="2022-10" db="EMBL/GenBank/DDBJ databases">
        <title>The WGS of Solirubrobacter sp. CPCC 204708.</title>
        <authorList>
            <person name="Jiang Z."/>
        </authorList>
    </citation>
    <scope>NUCLEOTIDE SEQUENCE</scope>
    <source>
        <strain evidence="3">CPCC 204708</strain>
    </source>
</reference>
<comment type="caution">
    <text evidence="3">The sequence shown here is derived from an EMBL/GenBank/DDBJ whole genome shotgun (WGS) entry which is preliminary data.</text>
</comment>
<accession>A0ABT4RDR5</accession>
<feature type="chain" id="PRO_5045603948" evidence="2">
    <location>
        <begin position="20"/>
        <end position="274"/>
    </location>
</feature>
<feature type="signal peptide" evidence="2">
    <location>
        <begin position="1"/>
        <end position="19"/>
    </location>
</feature>
<dbReference type="Proteomes" id="UP001147700">
    <property type="component" value="Unassembled WGS sequence"/>
</dbReference>
<keyword evidence="4" id="KW-1185">Reference proteome</keyword>
<feature type="region of interest" description="Disordered" evidence="1">
    <location>
        <begin position="254"/>
        <end position="274"/>
    </location>
</feature>
<evidence type="ECO:0000256" key="1">
    <source>
        <dbReference type="SAM" id="MobiDB-lite"/>
    </source>
</evidence>
<feature type="compositionally biased region" description="Polar residues" evidence="1">
    <location>
        <begin position="254"/>
        <end position="266"/>
    </location>
</feature>
<evidence type="ECO:0000313" key="3">
    <source>
        <dbReference type="EMBL" id="MDA0136655.1"/>
    </source>
</evidence>
<proteinExistence type="predicted"/>
<dbReference type="RefSeq" id="WP_202952259.1">
    <property type="nucleotide sequence ID" value="NZ_JAPCID010000005.1"/>
</dbReference>
<dbReference type="EMBL" id="JAPCID010000005">
    <property type="protein sequence ID" value="MDA0136655.1"/>
    <property type="molecule type" value="Genomic_DNA"/>
</dbReference>
<organism evidence="3 4">
    <name type="scientific">Solirubrobacter deserti</name>
    <dbReference type="NCBI Taxonomy" id="2282478"/>
    <lineage>
        <taxon>Bacteria</taxon>
        <taxon>Bacillati</taxon>
        <taxon>Actinomycetota</taxon>
        <taxon>Thermoleophilia</taxon>
        <taxon>Solirubrobacterales</taxon>
        <taxon>Solirubrobacteraceae</taxon>
        <taxon>Solirubrobacter</taxon>
    </lineage>
</organism>
<name>A0ABT4RDR5_9ACTN</name>
<evidence type="ECO:0000256" key="2">
    <source>
        <dbReference type="SAM" id="SignalP"/>
    </source>
</evidence>